<sequence length="44" mass="4912">MAIVNTVLIVVVIVLLLRINSKLPGRDLVQEAVDRYEAAKRPKP</sequence>
<dbReference type="Proteomes" id="UP001153387">
    <property type="component" value="Unassembled WGS sequence"/>
</dbReference>
<comment type="caution">
    <text evidence="1">The sequence shown here is derived from an EMBL/GenBank/DDBJ whole genome shotgun (WGS) entry which is preliminary data.</text>
</comment>
<proteinExistence type="predicted"/>
<dbReference type="AlphaFoldDB" id="A0A9X4QQ74"/>
<protein>
    <submittedName>
        <fullName evidence="1">Uncharacterized protein</fullName>
    </submittedName>
</protein>
<organism evidence="1 2">
    <name type="scientific">Cohnella ginsengisoli</name>
    <dbReference type="NCBI Taxonomy" id="425004"/>
    <lineage>
        <taxon>Bacteria</taxon>
        <taxon>Bacillati</taxon>
        <taxon>Bacillota</taxon>
        <taxon>Bacilli</taxon>
        <taxon>Bacillales</taxon>
        <taxon>Paenibacillaceae</taxon>
        <taxon>Cohnella</taxon>
    </lineage>
</organism>
<evidence type="ECO:0000313" key="1">
    <source>
        <dbReference type="EMBL" id="MDG0794658.1"/>
    </source>
</evidence>
<name>A0A9X4QQ74_9BACL</name>
<evidence type="ECO:0000313" key="2">
    <source>
        <dbReference type="Proteomes" id="UP001153387"/>
    </source>
</evidence>
<gene>
    <name evidence="1" type="ORF">OMP38_30325</name>
</gene>
<keyword evidence="2" id="KW-1185">Reference proteome</keyword>
<dbReference type="EMBL" id="JAPDHZ010000007">
    <property type="protein sequence ID" value="MDG0794658.1"/>
    <property type="molecule type" value="Genomic_DNA"/>
</dbReference>
<reference evidence="1 2" key="1">
    <citation type="submission" date="2022-10" db="EMBL/GenBank/DDBJ databases">
        <title>Comparative genomic analysis of Cohnella hashimotonis sp. nov., isolated from the International Space Station.</title>
        <authorList>
            <person name="Simpson A."/>
            <person name="Venkateswaran K."/>
        </authorList>
    </citation>
    <scope>NUCLEOTIDE SEQUENCE [LARGE SCALE GENOMIC DNA]</scope>
    <source>
        <strain evidence="1 2">DSM 18997</strain>
    </source>
</reference>
<accession>A0A9X4QQ74</accession>
<dbReference type="RefSeq" id="WP_277568428.1">
    <property type="nucleotide sequence ID" value="NZ_JAPDHZ010000007.1"/>
</dbReference>